<keyword evidence="11" id="KW-1185">Reference proteome</keyword>
<evidence type="ECO:0000313" key="10">
    <source>
        <dbReference type="EMBL" id="MFC3172819.1"/>
    </source>
</evidence>
<dbReference type="Proteomes" id="UP001595604">
    <property type="component" value="Unassembled WGS sequence"/>
</dbReference>
<dbReference type="Gene3D" id="1.10.540.10">
    <property type="entry name" value="Acyl-CoA dehydrogenase/oxidase, N-terminal domain"/>
    <property type="match status" value="1"/>
</dbReference>
<dbReference type="Pfam" id="PF00441">
    <property type="entry name" value="Acyl-CoA_dh_1"/>
    <property type="match status" value="1"/>
</dbReference>
<dbReference type="InterPro" id="IPR009100">
    <property type="entry name" value="AcylCoA_DH/oxidase_NM_dom_sf"/>
</dbReference>
<dbReference type="PANTHER" id="PTHR43292">
    <property type="entry name" value="ACYL-COA DEHYDROGENASE"/>
    <property type="match status" value="1"/>
</dbReference>
<dbReference type="RefSeq" id="WP_379508215.1">
    <property type="nucleotide sequence ID" value="NZ_JBHRTQ010000001.1"/>
</dbReference>
<feature type="domain" description="Acyl-CoA oxidase/dehydrogenase middle" evidence="8">
    <location>
        <begin position="132"/>
        <end position="225"/>
    </location>
</feature>
<evidence type="ECO:0000256" key="2">
    <source>
        <dbReference type="ARBA" id="ARBA00009347"/>
    </source>
</evidence>
<dbReference type="InterPro" id="IPR037069">
    <property type="entry name" value="AcylCoA_DH/ox_N_sf"/>
</dbReference>
<accession>A0ABV7IJF4</accession>
<evidence type="ECO:0000259" key="9">
    <source>
        <dbReference type="Pfam" id="PF02771"/>
    </source>
</evidence>
<evidence type="ECO:0000256" key="1">
    <source>
        <dbReference type="ARBA" id="ARBA00001974"/>
    </source>
</evidence>
<evidence type="ECO:0000313" key="11">
    <source>
        <dbReference type="Proteomes" id="UP001595604"/>
    </source>
</evidence>
<dbReference type="Gene3D" id="2.40.110.10">
    <property type="entry name" value="Butyryl-CoA Dehydrogenase, subunit A, domain 2"/>
    <property type="match status" value="1"/>
</dbReference>
<evidence type="ECO:0000259" key="7">
    <source>
        <dbReference type="Pfam" id="PF00441"/>
    </source>
</evidence>
<evidence type="ECO:0000256" key="6">
    <source>
        <dbReference type="RuleBase" id="RU362125"/>
    </source>
</evidence>
<comment type="caution">
    <text evidence="10">The sequence shown here is derived from an EMBL/GenBank/DDBJ whole genome shotgun (WGS) entry which is preliminary data.</text>
</comment>
<dbReference type="Pfam" id="PF02771">
    <property type="entry name" value="Acyl-CoA_dh_N"/>
    <property type="match status" value="1"/>
</dbReference>
<dbReference type="EMBL" id="JBHRTQ010000001">
    <property type="protein sequence ID" value="MFC3172819.1"/>
    <property type="molecule type" value="Genomic_DNA"/>
</dbReference>
<keyword evidence="3 6" id="KW-0285">Flavoprotein</keyword>
<protein>
    <submittedName>
        <fullName evidence="10">Acyl-CoA dehydrogenase family protein</fullName>
    </submittedName>
</protein>
<dbReference type="InterPro" id="IPR046373">
    <property type="entry name" value="Acyl-CoA_Oxase/DH_mid-dom_sf"/>
</dbReference>
<dbReference type="InterPro" id="IPR013786">
    <property type="entry name" value="AcylCoA_DH/ox_N"/>
</dbReference>
<comment type="cofactor">
    <cofactor evidence="1 6">
        <name>FAD</name>
        <dbReference type="ChEBI" id="CHEBI:57692"/>
    </cofactor>
</comment>
<name>A0ABV7IJF4_9SPHN</name>
<keyword evidence="5 6" id="KW-0560">Oxidoreductase</keyword>
<dbReference type="SUPFAM" id="SSF47203">
    <property type="entry name" value="Acyl-CoA dehydrogenase C-terminal domain-like"/>
    <property type="match status" value="1"/>
</dbReference>
<keyword evidence="4 6" id="KW-0274">FAD</keyword>
<evidence type="ECO:0000256" key="4">
    <source>
        <dbReference type="ARBA" id="ARBA00022827"/>
    </source>
</evidence>
<dbReference type="InterPro" id="IPR036250">
    <property type="entry name" value="AcylCo_DH-like_C"/>
</dbReference>
<evidence type="ECO:0000256" key="5">
    <source>
        <dbReference type="ARBA" id="ARBA00023002"/>
    </source>
</evidence>
<evidence type="ECO:0000259" key="8">
    <source>
        <dbReference type="Pfam" id="PF02770"/>
    </source>
</evidence>
<dbReference type="PANTHER" id="PTHR43292:SF4">
    <property type="entry name" value="ACYL-COA DEHYDROGENASE FADE34"/>
    <property type="match status" value="1"/>
</dbReference>
<evidence type="ECO:0000256" key="3">
    <source>
        <dbReference type="ARBA" id="ARBA00022630"/>
    </source>
</evidence>
<dbReference type="Pfam" id="PF02770">
    <property type="entry name" value="Acyl-CoA_dh_M"/>
    <property type="match status" value="1"/>
</dbReference>
<feature type="domain" description="Acyl-CoA dehydrogenase/oxidase C-terminal" evidence="7">
    <location>
        <begin position="238"/>
        <end position="391"/>
    </location>
</feature>
<gene>
    <name evidence="10" type="ORF">ACFOD9_00990</name>
</gene>
<sequence length="417" mass="45559">MAQIGTEDRDTAEERAFRLKAREHLKAHLPPRVADEPHMDWEDKALVARDRQIQRALWDGGLAGIMLPTEYGGQGLSRRHSDIFYEEAQPYRLAWHFGNAFNIVLPVLLAHGTEDLKKTYIPAMLRGDHIWCQLLSEPSGGSDLAGVIMRAEHKDGKWVLNGSKVWTTGGMDCDMGMCLARTDWTVPKHSGLTMFVVDMKAPGVTITPLKLIDGGQDFCQEFFDDVAVADDHVIGKVNDGWHVAGTQLASERAGMARGWHEGVAAAVEVNEIGLDPSYAALARELGVAEDPRARQLIGEAYVIDAVYKLTTRRVGNGIMSRALPPTAGAVSSLMAARVNARRCALMSELAGPAGVAVEQGSDPRIGMLRVTTHRIGGGTTEMQLNSVSERYLGLPREADVSRDLPFNQLRHNAARPG</sequence>
<organism evidence="10 11">
    <name type="scientific">Novosphingobium bradum</name>
    <dbReference type="NCBI Taxonomy" id="1737444"/>
    <lineage>
        <taxon>Bacteria</taxon>
        <taxon>Pseudomonadati</taxon>
        <taxon>Pseudomonadota</taxon>
        <taxon>Alphaproteobacteria</taxon>
        <taxon>Sphingomonadales</taxon>
        <taxon>Sphingomonadaceae</taxon>
        <taxon>Novosphingobium</taxon>
    </lineage>
</organism>
<reference evidence="11" key="1">
    <citation type="journal article" date="2019" name="Int. J. Syst. Evol. Microbiol.">
        <title>The Global Catalogue of Microorganisms (GCM) 10K type strain sequencing project: providing services to taxonomists for standard genome sequencing and annotation.</title>
        <authorList>
            <consortium name="The Broad Institute Genomics Platform"/>
            <consortium name="The Broad Institute Genome Sequencing Center for Infectious Disease"/>
            <person name="Wu L."/>
            <person name="Ma J."/>
        </authorList>
    </citation>
    <scope>NUCLEOTIDE SEQUENCE [LARGE SCALE GENOMIC DNA]</scope>
    <source>
        <strain evidence="11">KCTC 42984</strain>
    </source>
</reference>
<feature type="domain" description="Acyl-CoA dehydrogenase/oxidase N-terminal" evidence="9">
    <location>
        <begin position="11"/>
        <end position="128"/>
    </location>
</feature>
<dbReference type="Gene3D" id="1.20.140.10">
    <property type="entry name" value="Butyryl-CoA Dehydrogenase, subunit A, domain 3"/>
    <property type="match status" value="1"/>
</dbReference>
<proteinExistence type="inferred from homology"/>
<comment type="similarity">
    <text evidence="2 6">Belongs to the acyl-CoA dehydrogenase family.</text>
</comment>
<dbReference type="InterPro" id="IPR009075">
    <property type="entry name" value="AcylCo_DH/oxidase_C"/>
</dbReference>
<dbReference type="InterPro" id="IPR052161">
    <property type="entry name" value="Mycobact_Acyl-CoA_DH"/>
</dbReference>
<dbReference type="SUPFAM" id="SSF56645">
    <property type="entry name" value="Acyl-CoA dehydrogenase NM domain-like"/>
    <property type="match status" value="1"/>
</dbReference>
<dbReference type="InterPro" id="IPR006091">
    <property type="entry name" value="Acyl-CoA_Oxase/DH_mid-dom"/>
</dbReference>